<proteinExistence type="predicted"/>
<dbReference type="Proteomes" id="UP000694727">
    <property type="component" value="Unplaced"/>
</dbReference>
<evidence type="ECO:0000313" key="2">
    <source>
        <dbReference type="Proteomes" id="UP000694727"/>
    </source>
</evidence>
<accession>A0A8D0UPC5</accession>
<protein>
    <submittedName>
        <fullName evidence="1">Uncharacterized protein</fullName>
    </submittedName>
</protein>
<sequence length="80" mass="9611">MFVAALFTTAKTWKQPKCPSTDDWIRRMWYRYTMEYYSSIKKNKIMPFLATRMELETLILSEVSQKEKDKYQMISLISGI</sequence>
<name>A0A8D0UPC5_PIG</name>
<reference evidence="1" key="1">
    <citation type="submission" date="2025-08" db="UniProtKB">
        <authorList>
            <consortium name="Ensembl"/>
        </authorList>
    </citation>
    <scope>IDENTIFICATION</scope>
</reference>
<dbReference type="Ensembl" id="ENSSSCT00025044721.1">
    <property type="protein sequence ID" value="ENSSSCP00025019046.1"/>
    <property type="gene ID" value="ENSSSCG00025032874.1"/>
</dbReference>
<evidence type="ECO:0000313" key="1">
    <source>
        <dbReference type="Ensembl" id="ENSSSCP00025019046.1"/>
    </source>
</evidence>
<organism evidence="1 2">
    <name type="scientific">Sus scrofa</name>
    <name type="common">Pig</name>
    <dbReference type="NCBI Taxonomy" id="9823"/>
    <lineage>
        <taxon>Eukaryota</taxon>
        <taxon>Metazoa</taxon>
        <taxon>Chordata</taxon>
        <taxon>Craniata</taxon>
        <taxon>Vertebrata</taxon>
        <taxon>Euteleostomi</taxon>
        <taxon>Mammalia</taxon>
        <taxon>Eutheria</taxon>
        <taxon>Laurasiatheria</taxon>
        <taxon>Artiodactyla</taxon>
        <taxon>Suina</taxon>
        <taxon>Suidae</taxon>
        <taxon>Sus</taxon>
    </lineage>
</organism>
<dbReference type="AlphaFoldDB" id="A0A8D0UPC5"/>